<organism evidence="1 2">
    <name type="scientific">Bifidobacterium pseudolongum</name>
    <dbReference type="NCBI Taxonomy" id="1694"/>
    <lineage>
        <taxon>Bacteria</taxon>
        <taxon>Bacillati</taxon>
        <taxon>Actinomycetota</taxon>
        <taxon>Actinomycetes</taxon>
        <taxon>Bifidobacteriales</taxon>
        <taxon>Bifidobacteriaceae</taxon>
        <taxon>Bifidobacterium</taxon>
    </lineage>
</organism>
<comment type="caution">
    <text evidence="1">The sequence shown here is derived from an EMBL/GenBank/DDBJ whole genome shotgun (WGS) entry which is preliminary data.</text>
</comment>
<protein>
    <submittedName>
        <fullName evidence="1">Uncharacterized protein</fullName>
    </submittedName>
</protein>
<dbReference type="Proteomes" id="UP000265970">
    <property type="component" value="Unassembled WGS sequence"/>
</dbReference>
<sequence length="210" mass="23270">MPDLELIHERLAPINAAMPQVLTAARSGAVKALDAMGLPRREYRTLYANNFIGCARHTMPDVLEECAWKINPAYNCLQLTDGDTGLKIRLLKRFAIEGNVPPSGGNKARMQAWSQSELIGESSSSSRKPLEGVHLVLIWHEENEQLSCAAYLPKEAGSFPHSAKAEMVMKVPVTLPDDEFEGLRFATKEPAQTLTPVRNTVIEHARIKQL</sequence>
<name>A0A395XHQ5_9BIFI</name>
<gene>
    <name evidence="1" type="ORF">DWV92_07600</name>
</gene>
<dbReference type="RefSeq" id="WP_054321241.1">
    <property type="nucleotide sequence ID" value="NZ_QRZV01000004.1"/>
</dbReference>
<reference evidence="1 2" key="1">
    <citation type="submission" date="2018-08" db="EMBL/GenBank/DDBJ databases">
        <title>A genome reference for cultivated species of the human gut microbiota.</title>
        <authorList>
            <person name="Zou Y."/>
            <person name="Xue W."/>
            <person name="Luo G."/>
        </authorList>
    </citation>
    <scope>NUCLEOTIDE SEQUENCE [LARGE SCALE GENOMIC DNA]</scope>
    <source>
        <strain evidence="1 2">AF13-3LB</strain>
    </source>
</reference>
<dbReference type="AlphaFoldDB" id="A0A395XHQ5"/>
<proteinExistence type="predicted"/>
<dbReference type="EMBL" id="QRZV01000004">
    <property type="protein sequence ID" value="RGW08686.1"/>
    <property type="molecule type" value="Genomic_DNA"/>
</dbReference>
<evidence type="ECO:0000313" key="1">
    <source>
        <dbReference type="EMBL" id="RGW08686.1"/>
    </source>
</evidence>
<evidence type="ECO:0000313" key="2">
    <source>
        <dbReference type="Proteomes" id="UP000265970"/>
    </source>
</evidence>
<accession>A0A395XHQ5</accession>